<comment type="similarity">
    <text evidence="1">Belongs to the GMC oxidoreductase family.</text>
</comment>
<keyword evidence="5" id="KW-1185">Reference proteome</keyword>
<dbReference type="GO" id="GO:0050660">
    <property type="term" value="F:flavin adenine dinucleotide binding"/>
    <property type="evidence" value="ECO:0007669"/>
    <property type="project" value="InterPro"/>
</dbReference>
<dbReference type="InterPro" id="IPR012132">
    <property type="entry name" value="GMC_OxRdtase"/>
</dbReference>
<dbReference type="InterPro" id="IPR036188">
    <property type="entry name" value="FAD/NAD-bd_sf"/>
</dbReference>
<gene>
    <name evidence="4" type="ORF">L207DRAFT_582255</name>
</gene>
<dbReference type="EMBL" id="KZ613944">
    <property type="protein sequence ID" value="PMD41827.1"/>
    <property type="molecule type" value="Genomic_DNA"/>
</dbReference>
<dbReference type="InterPro" id="IPR007867">
    <property type="entry name" value="GMC_OxRtase_C"/>
</dbReference>
<dbReference type="Pfam" id="PF00732">
    <property type="entry name" value="GMC_oxred_N"/>
    <property type="match status" value="1"/>
</dbReference>
<dbReference type="PIRSF" id="PIRSF000137">
    <property type="entry name" value="Alcohol_oxidase"/>
    <property type="match status" value="1"/>
</dbReference>
<dbReference type="OrthoDB" id="269227at2759"/>
<dbReference type="Proteomes" id="UP000235786">
    <property type="component" value="Unassembled WGS sequence"/>
</dbReference>
<protein>
    <submittedName>
        <fullName evidence="4">GMC oxidoreductase</fullName>
    </submittedName>
</protein>
<proteinExistence type="inferred from homology"/>
<evidence type="ECO:0000259" key="3">
    <source>
        <dbReference type="PROSITE" id="PS00624"/>
    </source>
</evidence>
<dbReference type="GO" id="GO:0016614">
    <property type="term" value="F:oxidoreductase activity, acting on CH-OH group of donors"/>
    <property type="evidence" value="ECO:0007669"/>
    <property type="project" value="InterPro"/>
</dbReference>
<dbReference type="PANTHER" id="PTHR11552">
    <property type="entry name" value="GLUCOSE-METHANOL-CHOLINE GMC OXIDOREDUCTASE"/>
    <property type="match status" value="1"/>
</dbReference>
<evidence type="ECO:0000256" key="1">
    <source>
        <dbReference type="ARBA" id="ARBA00010790"/>
    </source>
</evidence>
<dbReference type="PANTHER" id="PTHR11552:SF80">
    <property type="entry name" value="GMC OXIDOREDUCTASE"/>
    <property type="match status" value="1"/>
</dbReference>
<dbReference type="Gene3D" id="3.50.50.60">
    <property type="entry name" value="FAD/NAD(P)-binding domain"/>
    <property type="match status" value="1"/>
</dbReference>
<dbReference type="AlphaFoldDB" id="A0A2J6RTI3"/>
<dbReference type="SUPFAM" id="SSF54373">
    <property type="entry name" value="FAD-linked reductases, C-terminal domain"/>
    <property type="match status" value="1"/>
</dbReference>
<dbReference type="PROSITE" id="PS00624">
    <property type="entry name" value="GMC_OXRED_2"/>
    <property type="match status" value="1"/>
</dbReference>
<dbReference type="InterPro" id="IPR000172">
    <property type="entry name" value="GMC_OxRdtase_N"/>
</dbReference>
<evidence type="ECO:0000313" key="4">
    <source>
        <dbReference type="EMBL" id="PMD41827.1"/>
    </source>
</evidence>
<evidence type="ECO:0000256" key="2">
    <source>
        <dbReference type="SAM" id="SignalP"/>
    </source>
</evidence>
<feature type="signal peptide" evidence="2">
    <location>
        <begin position="1"/>
        <end position="23"/>
    </location>
</feature>
<sequence>MIGIRTLWCLALLSQHFLSSVLALASSNDTYDYIVVGSGPGGGTLAANLAKAGESVLLLEAGDDQGNNPNEEIAAWFFMAFSDPTMRWDFFVKLHDDDAITAQYEHLTWETTDGEFYVGLSPPAGAKLLGVYYPRAGTLGGCSTHNALIAALPSHSDWDYIEQLTGDSSWNHNNMVQYFEQLETDHVVPPGAPGHGFSGPLDITVNGPQYLLNQSNAFTVLQATADYFGQDGANLSSILTYSDLNNNDANHDQQVGIFGCPAHRTPSGRRSSARTLVVDIWNATNADGSKKYPNFDVRLHAFATKILFDTTGAAPRATGVEYLAGESMYSADPRHNFTSNPGVKTQVFARKEVIISGGTFNSPQLLLLSGIGPKADLQNLSIPVIVDLPGVGTNLQDNTEMGVSAEASQDFTSIGPVCTYGAPGDPCLPLWEAGLGPYIQGPLGAVMFKSSQAALNERDFMMFPLAAGTFQGYWPAQTVNVVPGPGPNNFDFSMVKIHTQSHSGTVKLASNDPRDTPLINFRFFEGPGADADLDAYVEAVQFGRSVFASLNHTLGPWNETLPCLGNTDCDVKAFITAQAWSHHATSSCSIGGDSNPLAVLDSKFRVRGTIGLRVVDASAFPRTPGAFPVLPTFILGMKGSAAVLADANTW</sequence>
<dbReference type="Gene3D" id="3.30.560.10">
    <property type="entry name" value="Glucose Oxidase, domain 3"/>
    <property type="match status" value="1"/>
</dbReference>
<feature type="chain" id="PRO_5014334720" evidence="2">
    <location>
        <begin position="24"/>
        <end position="650"/>
    </location>
</feature>
<evidence type="ECO:0000313" key="5">
    <source>
        <dbReference type="Proteomes" id="UP000235786"/>
    </source>
</evidence>
<reference evidence="4 5" key="1">
    <citation type="submission" date="2016-04" db="EMBL/GenBank/DDBJ databases">
        <title>A degradative enzymes factory behind the ericoid mycorrhizal symbiosis.</title>
        <authorList>
            <consortium name="DOE Joint Genome Institute"/>
            <person name="Martino E."/>
            <person name="Morin E."/>
            <person name="Grelet G."/>
            <person name="Kuo A."/>
            <person name="Kohler A."/>
            <person name="Daghino S."/>
            <person name="Barry K."/>
            <person name="Choi C."/>
            <person name="Cichocki N."/>
            <person name="Clum A."/>
            <person name="Copeland A."/>
            <person name="Hainaut M."/>
            <person name="Haridas S."/>
            <person name="Labutti K."/>
            <person name="Lindquist E."/>
            <person name="Lipzen A."/>
            <person name="Khouja H.-R."/>
            <person name="Murat C."/>
            <person name="Ohm R."/>
            <person name="Olson A."/>
            <person name="Spatafora J."/>
            <person name="Veneault-Fourrey C."/>
            <person name="Henrissat B."/>
            <person name="Grigoriev I."/>
            <person name="Martin F."/>
            <person name="Perotto S."/>
        </authorList>
    </citation>
    <scope>NUCLEOTIDE SEQUENCE [LARGE SCALE GENOMIC DNA]</scope>
    <source>
        <strain evidence="4 5">F</strain>
    </source>
</reference>
<accession>A0A2J6RTI3</accession>
<dbReference type="Pfam" id="PF05199">
    <property type="entry name" value="GMC_oxred_C"/>
    <property type="match status" value="1"/>
</dbReference>
<dbReference type="Pfam" id="PF13450">
    <property type="entry name" value="NAD_binding_8"/>
    <property type="match status" value="1"/>
</dbReference>
<dbReference type="STRING" id="1149755.A0A2J6RTI3"/>
<organism evidence="4 5">
    <name type="scientific">Hyaloscypha variabilis (strain UAMH 11265 / GT02V1 / F)</name>
    <name type="common">Meliniomyces variabilis</name>
    <dbReference type="NCBI Taxonomy" id="1149755"/>
    <lineage>
        <taxon>Eukaryota</taxon>
        <taxon>Fungi</taxon>
        <taxon>Dikarya</taxon>
        <taxon>Ascomycota</taxon>
        <taxon>Pezizomycotina</taxon>
        <taxon>Leotiomycetes</taxon>
        <taxon>Helotiales</taxon>
        <taxon>Hyaloscyphaceae</taxon>
        <taxon>Hyaloscypha</taxon>
        <taxon>Hyaloscypha variabilis</taxon>
    </lineage>
</organism>
<name>A0A2J6RTI3_HYAVF</name>
<feature type="domain" description="Glucose-methanol-choline oxidoreductase N-terminal" evidence="3">
    <location>
        <begin position="358"/>
        <end position="372"/>
    </location>
</feature>
<dbReference type="SUPFAM" id="SSF51905">
    <property type="entry name" value="FAD/NAD(P)-binding domain"/>
    <property type="match status" value="1"/>
</dbReference>
<keyword evidence="2" id="KW-0732">Signal</keyword>